<dbReference type="PROSITE" id="PS00893">
    <property type="entry name" value="NUDIX_BOX"/>
    <property type="match status" value="1"/>
</dbReference>
<accession>A0ABV7YDR2</accession>
<feature type="domain" description="Nudix hydrolase" evidence="2">
    <location>
        <begin position="14"/>
        <end position="139"/>
    </location>
</feature>
<dbReference type="Proteomes" id="UP001595699">
    <property type="component" value="Unassembled WGS sequence"/>
</dbReference>
<sequence length="157" mass="17223">MTKTTWDGLPIASDWPTGAAVVVFRRASTGLELLVLHRAHSGPEYEGDWAWTPPTGARFPGEDVLVCAARELHEEAGLSLPMTRLDEGESWARFVAEAPLDVVVTMHDAEHDRYEWVAPEVALSRVAPETVRDGLRKALDWIDGQVLPADPEAEATA</sequence>
<dbReference type="EMBL" id="JBHRZH010000018">
    <property type="protein sequence ID" value="MFC3763466.1"/>
    <property type="molecule type" value="Genomic_DNA"/>
</dbReference>
<dbReference type="InterPro" id="IPR051325">
    <property type="entry name" value="Nudix_hydrolase_domain"/>
</dbReference>
<dbReference type="PROSITE" id="PS51462">
    <property type="entry name" value="NUDIX"/>
    <property type="match status" value="1"/>
</dbReference>
<organism evidence="3 4">
    <name type="scientific">Tenggerimyces flavus</name>
    <dbReference type="NCBI Taxonomy" id="1708749"/>
    <lineage>
        <taxon>Bacteria</taxon>
        <taxon>Bacillati</taxon>
        <taxon>Actinomycetota</taxon>
        <taxon>Actinomycetes</taxon>
        <taxon>Propionibacteriales</taxon>
        <taxon>Nocardioidaceae</taxon>
        <taxon>Tenggerimyces</taxon>
    </lineage>
</organism>
<comment type="caution">
    <text evidence="3">The sequence shown here is derived from an EMBL/GenBank/DDBJ whole genome shotgun (WGS) entry which is preliminary data.</text>
</comment>
<keyword evidence="1" id="KW-0378">Hydrolase</keyword>
<evidence type="ECO:0000313" key="4">
    <source>
        <dbReference type="Proteomes" id="UP001595699"/>
    </source>
</evidence>
<evidence type="ECO:0000259" key="2">
    <source>
        <dbReference type="PROSITE" id="PS51462"/>
    </source>
</evidence>
<dbReference type="SUPFAM" id="SSF55811">
    <property type="entry name" value="Nudix"/>
    <property type="match status" value="1"/>
</dbReference>
<evidence type="ECO:0000256" key="1">
    <source>
        <dbReference type="ARBA" id="ARBA00022801"/>
    </source>
</evidence>
<dbReference type="Pfam" id="PF00293">
    <property type="entry name" value="NUDIX"/>
    <property type="match status" value="1"/>
</dbReference>
<keyword evidence="4" id="KW-1185">Reference proteome</keyword>
<dbReference type="InterPro" id="IPR015797">
    <property type="entry name" value="NUDIX_hydrolase-like_dom_sf"/>
</dbReference>
<dbReference type="PANTHER" id="PTHR21340:SF0">
    <property type="entry name" value="BIS(5'-NUCLEOSYL)-TETRAPHOSPHATASE [ASYMMETRICAL]"/>
    <property type="match status" value="1"/>
</dbReference>
<gene>
    <name evidence="3" type="ORF">ACFOUW_21690</name>
</gene>
<proteinExistence type="predicted"/>
<dbReference type="Gene3D" id="3.90.79.10">
    <property type="entry name" value="Nucleoside Triphosphate Pyrophosphohydrolase"/>
    <property type="match status" value="1"/>
</dbReference>
<name>A0ABV7YDR2_9ACTN</name>
<dbReference type="PANTHER" id="PTHR21340">
    <property type="entry name" value="DIADENOSINE 5,5-P1,P4-TETRAPHOSPHATE PYROPHOSPHOHYDROLASE MUTT"/>
    <property type="match status" value="1"/>
</dbReference>
<dbReference type="InterPro" id="IPR020084">
    <property type="entry name" value="NUDIX_hydrolase_CS"/>
</dbReference>
<dbReference type="InterPro" id="IPR000086">
    <property type="entry name" value="NUDIX_hydrolase_dom"/>
</dbReference>
<dbReference type="RefSeq" id="WP_205117818.1">
    <property type="nucleotide sequence ID" value="NZ_JAFBCM010000001.1"/>
</dbReference>
<evidence type="ECO:0000313" key="3">
    <source>
        <dbReference type="EMBL" id="MFC3763466.1"/>
    </source>
</evidence>
<protein>
    <submittedName>
        <fullName evidence="3">NUDIX domain-containing protein</fullName>
    </submittedName>
</protein>
<reference evidence="4" key="1">
    <citation type="journal article" date="2019" name="Int. J. Syst. Evol. Microbiol.">
        <title>The Global Catalogue of Microorganisms (GCM) 10K type strain sequencing project: providing services to taxonomists for standard genome sequencing and annotation.</title>
        <authorList>
            <consortium name="The Broad Institute Genomics Platform"/>
            <consortium name="The Broad Institute Genome Sequencing Center for Infectious Disease"/>
            <person name="Wu L."/>
            <person name="Ma J."/>
        </authorList>
    </citation>
    <scope>NUCLEOTIDE SEQUENCE [LARGE SCALE GENOMIC DNA]</scope>
    <source>
        <strain evidence="4">CGMCC 4.7241</strain>
    </source>
</reference>